<accession>A0A484NEN7</accession>
<keyword evidence="2" id="KW-1185">Reference proteome</keyword>
<proteinExistence type="predicted"/>
<name>A0A484NEN7_9ASTE</name>
<dbReference type="AlphaFoldDB" id="A0A484NEN7"/>
<sequence length="74" mass="8365">MSTEVDSDVECFYAIGQVSIFPLHKPPQRVWIILITPLTSTPLCSSPISWMPTATVRGFDLAKSRVYTLYPDLY</sequence>
<evidence type="ECO:0000313" key="2">
    <source>
        <dbReference type="Proteomes" id="UP000595140"/>
    </source>
</evidence>
<organism evidence="1 2">
    <name type="scientific">Cuscuta campestris</name>
    <dbReference type="NCBI Taxonomy" id="132261"/>
    <lineage>
        <taxon>Eukaryota</taxon>
        <taxon>Viridiplantae</taxon>
        <taxon>Streptophyta</taxon>
        <taxon>Embryophyta</taxon>
        <taxon>Tracheophyta</taxon>
        <taxon>Spermatophyta</taxon>
        <taxon>Magnoliopsida</taxon>
        <taxon>eudicotyledons</taxon>
        <taxon>Gunneridae</taxon>
        <taxon>Pentapetalae</taxon>
        <taxon>asterids</taxon>
        <taxon>lamiids</taxon>
        <taxon>Solanales</taxon>
        <taxon>Convolvulaceae</taxon>
        <taxon>Cuscuteae</taxon>
        <taxon>Cuscuta</taxon>
        <taxon>Cuscuta subgen. Grammica</taxon>
        <taxon>Cuscuta sect. Cleistogrammica</taxon>
    </lineage>
</organism>
<protein>
    <submittedName>
        <fullName evidence="1">Uncharacterized protein</fullName>
    </submittedName>
</protein>
<evidence type="ECO:0000313" key="1">
    <source>
        <dbReference type="EMBL" id="VFQ98324.1"/>
    </source>
</evidence>
<dbReference type="EMBL" id="OOIL02006581">
    <property type="protein sequence ID" value="VFQ98324.1"/>
    <property type="molecule type" value="Genomic_DNA"/>
</dbReference>
<dbReference type="Proteomes" id="UP000595140">
    <property type="component" value="Unassembled WGS sequence"/>
</dbReference>
<reference evidence="1 2" key="1">
    <citation type="submission" date="2018-04" db="EMBL/GenBank/DDBJ databases">
        <authorList>
            <person name="Vogel A."/>
        </authorList>
    </citation>
    <scope>NUCLEOTIDE SEQUENCE [LARGE SCALE GENOMIC DNA]</scope>
</reference>
<gene>
    <name evidence="1" type="ORF">CCAM_LOCUS40100</name>
</gene>